<dbReference type="InterPro" id="IPR041078">
    <property type="entry name" value="Plavaka"/>
</dbReference>
<name>A0A8H5FJR6_9AGAR</name>
<dbReference type="AlphaFoldDB" id="A0A8H5FJR6"/>
<comment type="caution">
    <text evidence="2">The sequence shown here is derived from an EMBL/GenBank/DDBJ whole genome shotgun (WGS) entry which is preliminary data.</text>
</comment>
<dbReference type="Proteomes" id="UP000541558">
    <property type="component" value="Unassembled WGS sequence"/>
</dbReference>
<protein>
    <submittedName>
        <fullName evidence="2">Uncharacterized protein</fullName>
    </submittedName>
</protein>
<proteinExistence type="predicted"/>
<evidence type="ECO:0000313" key="2">
    <source>
        <dbReference type="EMBL" id="KAF5339162.1"/>
    </source>
</evidence>
<sequence>MSSQVCEGCGKSNLSRSGYLSHLRQTRDTKCQDIYTALKVEAERTQAAQEQHPSPSVPTHDEEFESDMEPEVIPFAGDAFGPAVDYMDDDFGQVHPDILGAAIPFDEEEEAEAEEELAEEEERARRVELENSWEPQRQAAAHTHQPGGRQESPDESEPEDLDEEGGSQADSDTQRESIEARLAGKPVVVKYSEAYPHQRAGAPVHAQSSSDSIYTAALDDKDKLWTPFESEMDWEVAKWAKLRGPGSTAFSDLLAIPGVSEALGLSYKTTDQLNRIIDTSLPGRPQFKRHELVVAGESFELYSRNVIECIRALWADPDFAQFLVFEPERHYADEDKTIRLVHEMHTGKWWWATQKEVERVTQSTGVTIMPIIISSDKTQLTTFRNKTAYPVYLTIGNLPKGIRKKPSRQGQVLLAYLPTSKLDHIKNKAARRRTLANVFHACLSFILAPLKKAGLDGILIRNGDGLVHRVFPILASYIGDYPEQVLVAAVKTGQCPVCPVDRSMLGDPDAVGDARNLGPILDALDSIGEGATSFTEKCRDAGIKPIQDPFWKDLPFVNIYQSITPDILHQLYQGVFKHLVSWIKEACGSEEIDARCRRLPPNHNIRLFLKGISHLSRVTGTEHDQISRFILGILIDIKLPQNYSCSRLLKAVRGILDFLYLARYPTHTSDTLDQMDQALQQFHDNKSIFVDLGIRNHFNIPKFHFAFHYRRLIEALGTADNFNTEATERLHIDLAKDAYRSTNKKDEYPQMTAWLDRKERILLHDKYLRRRIEGALALDAEAAPLKHRPIIIPSLVPPRIAKLTRHPTVHRVTFQQLFTAYGAADFCRGLARFIIHYLEPGLPKREVDHRAEDLVFPFQSVSVFHRLKFVSVDPYSLNPLAELVVDSIHAEPARTDGYGKVIPGRFDTAIVRYKQRDSSGLKDYCIAQVRCIFKLPSAAHRMFESAGRPIPGQLAYVDWFTPFSQSGRGQSHV</sequence>
<feature type="compositionally biased region" description="Acidic residues" evidence="1">
    <location>
        <begin position="153"/>
        <end position="165"/>
    </location>
</feature>
<feature type="region of interest" description="Disordered" evidence="1">
    <location>
        <begin position="42"/>
        <end position="67"/>
    </location>
</feature>
<evidence type="ECO:0000256" key="1">
    <source>
        <dbReference type="SAM" id="MobiDB-lite"/>
    </source>
</evidence>
<organism evidence="2 3">
    <name type="scientific">Ephemerocybe angulata</name>
    <dbReference type="NCBI Taxonomy" id="980116"/>
    <lineage>
        <taxon>Eukaryota</taxon>
        <taxon>Fungi</taxon>
        <taxon>Dikarya</taxon>
        <taxon>Basidiomycota</taxon>
        <taxon>Agaricomycotina</taxon>
        <taxon>Agaricomycetes</taxon>
        <taxon>Agaricomycetidae</taxon>
        <taxon>Agaricales</taxon>
        <taxon>Agaricineae</taxon>
        <taxon>Psathyrellaceae</taxon>
        <taxon>Ephemerocybe</taxon>
    </lineage>
</organism>
<dbReference type="EMBL" id="JAACJK010000009">
    <property type="protein sequence ID" value="KAF5339162.1"/>
    <property type="molecule type" value="Genomic_DNA"/>
</dbReference>
<feature type="region of interest" description="Disordered" evidence="1">
    <location>
        <begin position="108"/>
        <end position="175"/>
    </location>
</feature>
<feature type="compositionally biased region" description="Acidic residues" evidence="1">
    <location>
        <begin position="108"/>
        <end position="121"/>
    </location>
</feature>
<accession>A0A8H5FJR6</accession>
<evidence type="ECO:0000313" key="3">
    <source>
        <dbReference type="Proteomes" id="UP000541558"/>
    </source>
</evidence>
<reference evidence="2 3" key="1">
    <citation type="journal article" date="2020" name="ISME J.">
        <title>Uncovering the hidden diversity of litter-decomposition mechanisms in mushroom-forming fungi.</title>
        <authorList>
            <person name="Floudas D."/>
            <person name="Bentzer J."/>
            <person name="Ahren D."/>
            <person name="Johansson T."/>
            <person name="Persson P."/>
            <person name="Tunlid A."/>
        </authorList>
    </citation>
    <scope>NUCLEOTIDE SEQUENCE [LARGE SCALE GENOMIC DNA]</scope>
    <source>
        <strain evidence="2 3">CBS 175.51</strain>
    </source>
</reference>
<dbReference type="Pfam" id="PF18759">
    <property type="entry name" value="Plavaka"/>
    <property type="match status" value="1"/>
</dbReference>
<dbReference type="OrthoDB" id="2576233at2759"/>
<gene>
    <name evidence="2" type="ORF">D9611_011232</name>
</gene>
<keyword evidence="3" id="KW-1185">Reference proteome</keyword>